<protein>
    <submittedName>
        <fullName evidence="1">Uncharacterized protein</fullName>
    </submittedName>
</protein>
<dbReference type="Proteomes" id="UP000290288">
    <property type="component" value="Unassembled WGS sequence"/>
</dbReference>
<sequence>MLDIGSNNSLESFPKSFNIDEGVTFLGPPRGILPLGLIGSPASGALSISKNPFPDPTTWKGVRIYNYTLYQQGLEGKVDCVYDTTSPIRVGPASGEPLLLEYTGTCDPTAGLEPVSNSAGSYRAVITNTTHGFWACKGRQGISHPDPTYFVYLQGRFADTDPIANVTCTLSPLRPAIFTVTYTSLTGHFVVGNEARQDGLKPDQIQVTRFIEDALAGLANIMVEEQSRLSSPFAEFSASFADTGHSSYLELYEAMILKALEHEVSHDVEM</sequence>
<dbReference type="AlphaFoldDB" id="A0A4Q2DVB0"/>
<organism evidence="1 2">
    <name type="scientific">Candolleomyces aberdarensis</name>
    <dbReference type="NCBI Taxonomy" id="2316362"/>
    <lineage>
        <taxon>Eukaryota</taxon>
        <taxon>Fungi</taxon>
        <taxon>Dikarya</taxon>
        <taxon>Basidiomycota</taxon>
        <taxon>Agaricomycotina</taxon>
        <taxon>Agaricomycetes</taxon>
        <taxon>Agaricomycetidae</taxon>
        <taxon>Agaricales</taxon>
        <taxon>Agaricineae</taxon>
        <taxon>Psathyrellaceae</taxon>
        <taxon>Candolleomyces</taxon>
    </lineage>
</organism>
<evidence type="ECO:0000313" key="1">
    <source>
        <dbReference type="EMBL" id="RXW24357.1"/>
    </source>
</evidence>
<accession>A0A4Q2DVB0</accession>
<comment type="caution">
    <text evidence="1">The sequence shown here is derived from an EMBL/GenBank/DDBJ whole genome shotgun (WGS) entry which is preliminary data.</text>
</comment>
<dbReference type="STRING" id="2316362.A0A4Q2DVB0"/>
<gene>
    <name evidence="1" type="ORF">EST38_g1472</name>
</gene>
<evidence type="ECO:0000313" key="2">
    <source>
        <dbReference type="Proteomes" id="UP000290288"/>
    </source>
</evidence>
<dbReference type="EMBL" id="SDEE01000020">
    <property type="protein sequence ID" value="RXW24357.1"/>
    <property type="molecule type" value="Genomic_DNA"/>
</dbReference>
<proteinExistence type="predicted"/>
<reference evidence="1 2" key="1">
    <citation type="submission" date="2019-01" db="EMBL/GenBank/DDBJ databases">
        <title>Draft genome sequence of Psathyrella aberdarensis IHI B618.</title>
        <authorList>
            <person name="Buettner E."/>
            <person name="Kellner H."/>
        </authorList>
    </citation>
    <scope>NUCLEOTIDE SEQUENCE [LARGE SCALE GENOMIC DNA]</scope>
    <source>
        <strain evidence="1 2">IHI B618</strain>
    </source>
</reference>
<keyword evidence="2" id="KW-1185">Reference proteome</keyword>
<name>A0A4Q2DVB0_9AGAR</name>